<reference evidence="2" key="1">
    <citation type="submission" date="2017-07" db="EMBL/GenBank/DDBJ databases">
        <title>Comparative genome mining reveals phylogenetic distribution patterns of secondary metabolites in Amycolatopsis.</title>
        <authorList>
            <person name="Adamek M."/>
            <person name="Alanjary M."/>
            <person name="Sales-Ortells H."/>
            <person name="Goodfellow M."/>
            <person name="Bull A.T."/>
            <person name="Kalinowski J."/>
            <person name="Ziemert N."/>
        </authorList>
    </citation>
    <scope>NUCLEOTIDE SEQUENCE [LARGE SCALE GENOMIC DNA]</scope>
    <source>
        <strain evidence="2">H5</strain>
    </source>
</reference>
<dbReference type="AlphaFoldDB" id="A0A229TEN8"/>
<keyword evidence="2" id="KW-1185">Reference proteome</keyword>
<proteinExistence type="predicted"/>
<evidence type="ECO:0000313" key="1">
    <source>
        <dbReference type="EMBL" id="OXM69603.1"/>
    </source>
</evidence>
<gene>
    <name evidence="1" type="ORF">CF165_08830</name>
</gene>
<organism evidence="1 2">
    <name type="scientific">Amycolatopsis vastitatis</name>
    <dbReference type="NCBI Taxonomy" id="1905142"/>
    <lineage>
        <taxon>Bacteria</taxon>
        <taxon>Bacillati</taxon>
        <taxon>Actinomycetota</taxon>
        <taxon>Actinomycetes</taxon>
        <taxon>Pseudonocardiales</taxon>
        <taxon>Pseudonocardiaceae</taxon>
        <taxon>Amycolatopsis</taxon>
    </lineage>
</organism>
<dbReference type="OrthoDB" id="3211048at2"/>
<protein>
    <submittedName>
        <fullName evidence="1">Uncharacterized protein</fullName>
    </submittedName>
</protein>
<evidence type="ECO:0000313" key="2">
    <source>
        <dbReference type="Proteomes" id="UP000215199"/>
    </source>
</evidence>
<accession>A0A229TEN8</accession>
<sequence>MQIDMPPALARRPVHRNGPLPIPWANEYDEPKGVARADFTTVNNDRIIEAAESGLCGACGEELDHWVAFVGSLQSAQLHSFGFPPMHEKCARYALLVCPHIAQAQPRRVPRESSYARRRDVPQFWDERRPTTWVLGITHDFKLLDVMGYPVFFAAPFKEEHVFNYDEHGQLHQVI</sequence>
<comment type="caution">
    <text evidence="1">The sequence shown here is derived from an EMBL/GenBank/DDBJ whole genome shotgun (WGS) entry which is preliminary data.</text>
</comment>
<name>A0A229TEN8_9PSEU</name>
<dbReference type="Proteomes" id="UP000215199">
    <property type="component" value="Unassembled WGS sequence"/>
</dbReference>
<dbReference type="EMBL" id="NMUL01000007">
    <property type="protein sequence ID" value="OXM69603.1"/>
    <property type="molecule type" value="Genomic_DNA"/>
</dbReference>
<dbReference type="RefSeq" id="WP_093946928.1">
    <property type="nucleotide sequence ID" value="NZ_NMUL01000007.1"/>
</dbReference>